<name>A0AAV4NA04_CAEEX</name>
<proteinExistence type="predicted"/>
<keyword evidence="2" id="KW-1185">Reference proteome</keyword>
<sequence length="75" mass="8727">MQACIENFAHCTENGVSIESRDHQDCWILSFNHPRLDIRHLQHLRLFVSSRSGRLVQGRALVNYNQPRLKLVTAE</sequence>
<reference evidence="1 2" key="1">
    <citation type="submission" date="2021-06" db="EMBL/GenBank/DDBJ databases">
        <title>Caerostris extrusa draft genome.</title>
        <authorList>
            <person name="Kono N."/>
            <person name="Arakawa K."/>
        </authorList>
    </citation>
    <scope>NUCLEOTIDE SEQUENCE [LARGE SCALE GENOMIC DNA]</scope>
</reference>
<protein>
    <submittedName>
        <fullName evidence="1">Uncharacterized protein</fullName>
    </submittedName>
</protein>
<dbReference type="EMBL" id="BPLR01003043">
    <property type="protein sequence ID" value="GIX80531.1"/>
    <property type="molecule type" value="Genomic_DNA"/>
</dbReference>
<gene>
    <name evidence="1" type="ORF">CEXT_56131</name>
</gene>
<organism evidence="1 2">
    <name type="scientific">Caerostris extrusa</name>
    <name type="common">Bark spider</name>
    <name type="synonym">Caerostris bankana</name>
    <dbReference type="NCBI Taxonomy" id="172846"/>
    <lineage>
        <taxon>Eukaryota</taxon>
        <taxon>Metazoa</taxon>
        <taxon>Ecdysozoa</taxon>
        <taxon>Arthropoda</taxon>
        <taxon>Chelicerata</taxon>
        <taxon>Arachnida</taxon>
        <taxon>Araneae</taxon>
        <taxon>Araneomorphae</taxon>
        <taxon>Entelegynae</taxon>
        <taxon>Araneoidea</taxon>
        <taxon>Araneidae</taxon>
        <taxon>Caerostris</taxon>
    </lineage>
</organism>
<accession>A0AAV4NA04</accession>
<dbReference type="AlphaFoldDB" id="A0AAV4NA04"/>
<evidence type="ECO:0000313" key="2">
    <source>
        <dbReference type="Proteomes" id="UP001054945"/>
    </source>
</evidence>
<evidence type="ECO:0000313" key="1">
    <source>
        <dbReference type="EMBL" id="GIX80531.1"/>
    </source>
</evidence>
<comment type="caution">
    <text evidence="1">The sequence shown here is derived from an EMBL/GenBank/DDBJ whole genome shotgun (WGS) entry which is preliminary data.</text>
</comment>
<dbReference type="Proteomes" id="UP001054945">
    <property type="component" value="Unassembled WGS sequence"/>
</dbReference>